<dbReference type="PANTHER" id="PTHR11236">
    <property type="entry name" value="AMINOBENZOATE/ANTHRANILATE SYNTHASE"/>
    <property type="match status" value="1"/>
</dbReference>
<dbReference type="InterPro" id="IPR019999">
    <property type="entry name" value="Anth_synth_I-like"/>
</dbReference>
<feature type="domain" description="Chorismate-utilising enzyme C-terminal" evidence="2">
    <location>
        <begin position="125"/>
        <end position="379"/>
    </location>
</feature>
<gene>
    <name evidence="3" type="ORF">B0E33_08185</name>
</gene>
<name>A0ABM6HZR8_9HYPH</name>
<dbReference type="Gene3D" id="3.30.470.10">
    <property type="match status" value="1"/>
</dbReference>
<dbReference type="InterPro" id="IPR015890">
    <property type="entry name" value="Chorismate_C"/>
</dbReference>
<dbReference type="InterPro" id="IPR005801">
    <property type="entry name" value="ADC_synthase"/>
</dbReference>
<dbReference type="InterPro" id="IPR043132">
    <property type="entry name" value="BCAT-like_C"/>
</dbReference>
<keyword evidence="4" id="KW-1185">Reference proteome</keyword>
<dbReference type="Pfam" id="PF00425">
    <property type="entry name" value="Chorismate_bind"/>
    <property type="match status" value="1"/>
</dbReference>
<dbReference type="SUPFAM" id="SSF56322">
    <property type="entry name" value="ADC synthase"/>
    <property type="match status" value="1"/>
</dbReference>
<reference evidence="3 4" key="1">
    <citation type="submission" date="2017-02" db="EMBL/GenBank/DDBJ databases">
        <authorList>
            <person name="Jeong S."/>
        </authorList>
    </citation>
    <scope>NUCLEOTIDE SEQUENCE [LARGE SCALE GENOMIC DNA]</scope>
    <source>
        <strain evidence="3 4">RMAR6-6</strain>
    </source>
</reference>
<dbReference type="PRINTS" id="PR00095">
    <property type="entry name" value="ANTSNTHASEI"/>
</dbReference>
<sequence>MPASSFAPGTVLLLDLLKQRSALLFQAPDEVITCSRLEEVQGCLEQLEAAQADGRHAAGYLAYELGFAFEEKLRKRFHQTEEPLLWFGLYGAPAELGLDEAKAMLESVTGDGEAAIGKPEFDMDRAAYDTAFARVRDHLAKGDIYQVNLTMRARFRHQGAPERIFQTLLRRQPVEFAAFLRLEDRTILSLSPELFLERRGTCLRTKPMKGTAPRGRYASEDAKIARTLSSDPKQRSENTMIVDLMRNDLSRIADTGTVKVTKLCEVERYQSLHQMTSTVEAEVPDDVGFARIAEHLFPCGSITGAPKLSAMQIAQDLETGPRGVYTGSIGYLAPGGDFRLNVAIRTLVLRNDGSGEAGSGSGVIFDSGASPEYDECALKLRFMSEDTPGFDLIETLAYHPGDGYLLLERHMQRLQASAAYFGFPFREEDVREELLQHVRTFAASRRVRLLLSADGGISVTSTDLPPAGQEAVFNLVIAQETTWSTDRFLFHKTTNRAFYDDTRQRYQAETGCQEVLFLNENGYLTEGSYTTLFVKRNGSLQTPALRHGLLPGTFRAGLLERGLASEADLTLQDLQEAEEVYVGNSVRGLIRARLLSEQASRSWHMEAGQHNEATRKAG</sequence>
<dbReference type="EMBL" id="CP019630">
    <property type="protein sequence ID" value="AQQ03575.1"/>
    <property type="molecule type" value="Genomic_DNA"/>
</dbReference>
<evidence type="ECO:0000313" key="3">
    <source>
        <dbReference type="EMBL" id="AQQ03575.1"/>
    </source>
</evidence>
<dbReference type="Proteomes" id="UP000188174">
    <property type="component" value="Chromosome"/>
</dbReference>
<evidence type="ECO:0000256" key="1">
    <source>
        <dbReference type="ARBA" id="ARBA00014472"/>
    </source>
</evidence>
<evidence type="ECO:0000313" key="4">
    <source>
        <dbReference type="Proteomes" id="UP000188174"/>
    </source>
</evidence>
<dbReference type="RefSeq" id="WP_077290903.1">
    <property type="nucleotide sequence ID" value="NZ_CP019630.1"/>
</dbReference>
<proteinExistence type="predicted"/>
<accession>A0ABM6HZR8</accession>
<dbReference type="Gene3D" id="3.20.10.10">
    <property type="entry name" value="D-amino Acid Aminotransferase, subunit A, domain 2"/>
    <property type="match status" value="1"/>
</dbReference>
<dbReference type="PANTHER" id="PTHR11236:SF50">
    <property type="entry name" value="AMINODEOXYCHORISMATE SYNTHASE COMPONENT 1"/>
    <property type="match status" value="1"/>
</dbReference>
<evidence type="ECO:0000259" key="2">
    <source>
        <dbReference type="Pfam" id="PF00425"/>
    </source>
</evidence>
<protein>
    <recommendedName>
        <fullName evidence="1">Probable branched-chain-amino-acid aminotransferase</fullName>
    </recommendedName>
</protein>
<dbReference type="InterPro" id="IPR043131">
    <property type="entry name" value="BCAT-like_N"/>
</dbReference>
<dbReference type="InterPro" id="IPR001544">
    <property type="entry name" value="Aminotrans_IV"/>
</dbReference>
<dbReference type="SUPFAM" id="SSF56752">
    <property type="entry name" value="D-aminoacid aminotransferase-like PLP-dependent enzymes"/>
    <property type="match status" value="1"/>
</dbReference>
<dbReference type="Pfam" id="PF01063">
    <property type="entry name" value="Aminotran_4"/>
    <property type="match status" value="1"/>
</dbReference>
<dbReference type="InterPro" id="IPR036038">
    <property type="entry name" value="Aminotransferase-like"/>
</dbReference>
<dbReference type="NCBIfam" id="TIGR00553">
    <property type="entry name" value="pabB"/>
    <property type="match status" value="1"/>
</dbReference>
<dbReference type="Gene3D" id="3.60.120.10">
    <property type="entry name" value="Anthranilate synthase"/>
    <property type="match status" value="1"/>
</dbReference>
<organism evidence="3 4">
    <name type="scientific">Roseibium algicola</name>
    <dbReference type="NCBI Taxonomy" id="2857014"/>
    <lineage>
        <taxon>Bacteria</taxon>
        <taxon>Pseudomonadati</taxon>
        <taxon>Pseudomonadota</taxon>
        <taxon>Alphaproteobacteria</taxon>
        <taxon>Hyphomicrobiales</taxon>
        <taxon>Stappiaceae</taxon>
        <taxon>Roseibium</taxon>
    </lineage>
</organism>
<dbReference type="InterPro" id="IPR005802">
    <property type="entry name" value="ADC_synth_comp_1"/>
</dbReference>